<evidence type="ECO:0000313" key="2">
    <source>
        <dbReference type="Proteomes" id="UP000299102"/>
    </source>
</evidence>
<organism evidence="1 2">
    <name type="scientific">Eumeta variegata</name>
    <name type="common">Bagworm moth</name>
    <name type="synonym">Eumeta japonica</name>
    <dbReference type="NCBI Taxonomy" id="151549"/>
    <lineage>
        <taxon>Eukaryota</taxon>
        <taxon>Metazoa</taxon>
        <taxon>Ecdysozoa</taxon>
        <taxon>Arthropoda</taxon>
        <taxon>Hexapoda</taxon>
        <taxon>Insecta</taxon>
        <taxon>Pterygota</taxon>
        <taxon>Neoptera</taxon>
        <taxon>Endopterygota</taxon>
        <taxon>Lepidoptera</taxon>
        <taxon>Glossata</taxon>
        <taxon>Ditrysia</taxon>
        <taxon>Tineoidea</taxon>
        <taxon>Psychidae</taxon>
        <taxon>Oiketicinae</taxon>
        <taxon>Eumeta</taxon>
    </lineage>
</organism>
<reference evidence="1 2" key="1">
    <citation type="journal article" date="2019" name="Commun. Biol.">
        <title>The bagworm genome reveals a unique fibroin gene that provides high tensile strength.</title>
        <authorList>
            <person name="Kono N."/>
            <person name="Nakamura H."/>
            <person name="Ohtoshi R."/>
            <person name="Tomita M."/>
            <person name="Numata K."/>
            <person name="Arakawa K."/>
        </authorList>
    </citation>
    <scope>NUCLEOTIDE SEQUENCE [LARGE SCALE GENOMIC DNA]</scope>
</reference>
<name>A0A4C1U4H8_EUMVA</name>
<proteinExistence type="predicted"/>
<keyword evidence="2" id="KW-1185">Reference proteome</keyword>
<evidence type="ECO:0000313" key="1">
    <source>
        <dbReference type="EMBL" id="GBP21242.1"/>
    </source>
</evidence>
<protein>
    <submittedName>
        <fullName evidence="1">Uncharacterized protein</fullName>
    </submittedName>
</protein>
<dbReference type="Proteomes" id="UP000299102">
    <property type="component" value="Unassembled WGS sequence"/>
</dbReference>
<gene>
    <name evidence="1" type="ORF">EVAR_84367_1</name>
</gene>
<dbReference type="AlphaFoldDB" id="A0A4C1U4H8"/>
<dbReference type="OrthoDB" id="7478117at2759"/>
<dbReference type="EMBL" id="BGZK01000126">
    <property type="protein sequence ID" value="GBP21242.1"/>
    <property type="molecule type" value="Genomic_DNA"/>
</dbReference>
<sequence length="87" mass="9978">MNITNNTALIEPMLPEDLPDCGDDSDVDISNEENSNIHLARDFDDIYEERITIRCWVVRWNCDVFNVVNSAISTESFLANRANQTEK</sequence>
<comment type="caution">
    <text evidence="1">The sequence shown here is derived from an EMBL/GenBank/DDBJ whole genome shotgun (WGS) entry which is preliminary data.</text>
</comment>
<accession>A0A4C1U4H8</accession>